<dbReference type="AlphaFoldDB" id="A0AAD6ZQJ3"/>
<comment type="caution">
    <text evidence="1">The sequence shown here is derived from an EMBL/GenBank/DDBJ whole genome shotgun (WGS) entry which is preliminary data.</text>
</comment>
<evidence type="ECO:0000313" key="1">
    <source>
        <dbReference type="EMBL" id="KAJ7334600.1"/>
    </source>
</evidence>
<gene>
    <name evidence="1" type="ORF">DFH08DRAFT_965352</name>
</gene>
<protein>
    <submittedName>
        <fullName evidence="1">Uncharacterized protein</fullName>
    </submittedName>
</protein>
<accession>A0AAD6ZQJ3</accession>
<dbReference type="EMBL" id="JARIHO010000032">
    <property type="protein sequence ID" value="KAJ7334600.1"/>
    <property type="molecule type" value="Genomic_DNA"/>
</dbReference>
<dbReference type="Proteomes" id="UP001218218">
    <property type="component" value="Unassembled WGS sequence"/>
</dbReference>
<keyword evidence="2" id="KW-1185">Reference proteome</keyword>
<organism evidence="1 2">
    <name type="scientific">Mycena albidolilacea</name>
    <dbReference type="NCBI Taxonomy" id="1033008"/>
    <lineage>
        <taxon>Eukaryota</taxon>
        <taxon>Fungi</taxon>
        <taxon>Dikarya</taxon>
        <taxon>Basidiomycota</taxon>
        <taxon>Agaricomycotina</taxon>
        <taxon>Agaricomycetes</taxon>
        <taxon>Agaricomycetidae</taxon>
        <taxon>Agaricales</taxon>
        <taxon>Marasmiineae</taxon>
        <taxon>Mycenaceae</taxon>
        <taxon>Mycena</taxon>
    </lineage>
</organism>
<reference evidence="1" key="1">
    <citation type="submission" date="2023-03" db="EMBL/GenBank/DDBJ databases">
        <title>Massive genome expansion in bonnet fungi (Mycena s.s.) driven by repeated elements and novel gene families across ecological guilds.</title>
        <authorList>
            <consortium name="Lawrence Berkeley National Laboratory"/>
            <person name="Harder C.B."/>
            <person name="Miyauchi S."/>
            <person name="Viragh M."/>
            <person name="Kuo A."/>
            <person name="Thoen E."/>
            <person name="Andreopoulos B."/>
            <person name="Lu D."/>
            <person name="Skrede I."/>
            <person name="Drula E."/>
            <person name="Henrissat B."/>
            <person name="Morin E."/>
            <person name="Kohler A."/>
            <person name="Barry K."/>
            <person name="LaButti K."/>
            <person name="Morin E."/>
            <person name="Salamov A."/>
            <person name="Lipzen A."/>
            <person name="Mereny Z."/>
            <person name="Hegedus B."/>
            <person name="Baldrian P."/>
            <person name="Stursova M."/>
            <person name="Weitz H."/>
            <person name="Taylor A."/>
            <person name="Grigoriev I.V."/>
            <person name="Nagy L.G."/>
            <person name="Martin F."/>
            <person name="Kauserud H."/>
        </authorList>
    </citation>
    <scope>NUCLEOTIDE SEQUENCE</scope>
    <source>
        <strain evidence="1">CBHHK002</strain>
    </source>
</reference>
<name>A0AAD6ZQJ3_9AGAR</name>
<evidence type="ECO:0000313" key="2">
    <source>
        <dbReference type="Proteomes" id="UP001218218"/>
    </source>
</evidence>
<sequence length="61" mass="6277">MHAPHVPRRKQLWVAAAPVPAPPPPALAVPAPELPVKLTPFTGTAAGPSASVVMPLFLTAH</sequence>
<proteinExistence type="predicted"/>